<accession>A0ABU6TUB6</accession>
<dbReference type="Proteomes" id="UP001341840">
    <property type="component" value="Unassembled WGS sequence"/>
</dbReference>
<evidence type="ECO:0000313" key="1">
    <source>
        <dbReference type="EMBL" id="MED6152037.1"/>
    </source>
</evidence>
<dbReference type="EMBL" id="JASCZI010092204">
    <property type="protein sequence ID" value="MED6152037.1"/>
    <property type="molecule type" value="Genomic_DNA"/>
</dbReference>
<gene>
    <name evidence="1" type="ORF">PIB30_088107</name>
</gene>
<organism evidence="1 2">
    <name type="scientific">Stylosanthes scabra</name>
    <dbReference type="NCBI Taxonomy" id="79078"/>
    <lineage>
        <taxon>Eukaryota</taxon>
        <taxon>Viridiplantae</taxon>
        <taxon>Streptophyta</taxon>
        <taxon>Embryophyta</taxon>
        <taxon>Tracheophyta</taxon>
        <taxon>Spermatophyta</taxon>
        <taxon>Magnoliopsida</taxon>
        <taxon>eudicotyledons</taxon>
        <taxon>Gunneridae</taxon>
        <taxon>Pentapetalae</taxon>
        <taxon>rosids</taxon>
        <taxon>fabids</taxon>
        <taxon>Fabales</taxon>
        <taxon>Fabaceae</taxon>
        <taxon>Papilionoideae</taxon>
        <taxon>50 kb inversion clade</taxon>
        <taxon>dalbergioids sensu lato</taxon>
        <taxon>Dalbergieae</taxon>
        <taxon>Pterocarpus clade</taxon>
        <taxon>Stylosanthes</taxon>
    </lineage>
</organism>
<evidence type="ECO:0000313" key="2">
    <source>
        <dbReference type="Proteomes" id="UP001341840"/>
    </source>
</evidence>
<keyword evidence="2" id="KW-1185">Reference proteome</keyword>
<reference evidence="1 2" key="1">
    <citation type="journal article" date="2023" name="Plants (Basel)">
        <title>Bridging the Gap: Combining Genomics and Transcriptomics Approaches to Understand Stylosanthes scabra, an Orphan Legume from the Brazilian Caatinga.</title>
        <authorList>
            <person name="Ferreira-Neto J.R.C."/>
            <person name="da Silva M.D."/>
            <person name="Binneck E."/>
            <person name="de Melo N.F."/>
            <person name="da Silva R.H."/>
            <person name="de Melo A.L.T.M."/>
            <person name="Pandolfi V."/>
            <person name="Bustamante F.O."/>
            <person name="Brasileiro-Vidal A.C."/>
            <person name="Benko-Iseppon A.M."/>
        </authorList>
    </citation>
    <scope>NUCLEOTIDE SEQUENCE [LARGE SCALE GENOMIC DNA]</scope>
    <source>
        <tissue evidence="1">Leaves</tissue>
    </source>
</reference>
<proteinExistence type="predicted"/>
<comment type="caution">
    <text evidence="1">The sequence shown here is derived from an EMBL/GenBank/DDBJ whole genome shotgun (WGS) entry which is preliminary data.</text>
</comment>
<name>A0ABU6TUB6_9FABA</name>
<protein>
    <submittedName>
        <fullName evidence="1">Uncharacterized protein</fullName>
    </submittedName>
</protein>
<sequence>MLMHVDGSWFLLSFRAYDVPRTSEAWSLGSVVNASSLWDPWSKKEFLQDHVKLRRSSRTHVCTESKHGARDGEAGRIECASLAWHEVTFGKLRCAKGLVTFDTLWP</sequence>